<reference evidence="6 7" key="1">
    <citation type="submission" date="2019-03" db="EMBL/GenBank/DDBJ databases">
        <title>Genomic Encyclopedia of Type Strains, Phase IV (KMG-IV): sequencing the most valuable type-strain genomes for metagenomic binning, comparative biology and taxonomic classification.</title>
        <authorList>
            <person name="Goeker M."/>
        </authorList>
    </citation>
    <scope>NUCLEOTIDE SEQUENCE [LARGE SCALE GENOMIC DNA]</scope>
    <source>
        <strain evidence="6 7">DSM 5604</strain>
    </source>
</reference>
<feature type="domain" description="HTH lacI-type" evidence="5">
    <location>
        <begin position="7"/>
        <end position="61"/>
    </location>
</feature>
<keyword evidence="7" id="KW-1185">Reference proteome</keyword>
<dbReference type="PROSITE" id="PS00356">
    <property type="entry name" value="HTH_LACI_1"/>
    <property type="match status" value="1"/>
</dbReference>
<dbReference type="GO" id="GO:0003700">
    <property type="term" value="F:DNA-binding transcription factor activity"/>
    <property type="evidence" value="ECO:0007669"/>
    <property type="project" value="TreeGrafter"/>
</dbReference>
<sequence>MKKNSSVTINDVASEAGVSKSTVSLVIRNSSLVKPATRKVVVEAMQRIGYVYNRDAANFRSRSSNIVGLIIHDLTNPFFAEMYVGLEKRLANSGYIALLSNTSEDAEVQLRNFNIMKEHRIAGFIVCPAQGTDQQFIEALKQQNTPVVSVIRRLPDPDKSFDYISADVRQGTYLATRHLLEQGYRHVGYIGGLDTPIRKDRLKGYKQALSEFDLRVDEKYIYTCQPTRANGEKAIRELMLSPNVELDACVCYNDLVALGTLWGLHDLGVAVGKEFGVVGFDNVAAAAHTTPPLTSVASNSDDIGRAAAERLLHRIENNTEQPVHIVKPVELVVRNSSGRQPD</sequence>
<dbReference type="SUPFAM" id="SSF53822">
    <property type="entry name" value="Periplasmic binding protein-like I"/>
    <property type="match status" value="1"/>
</dbReference>
<evidence type="ECO:0000256" key="4">
    <source>
        <dbReference type="ARBA" id="ARBA00023163"/>
    </source>
</evidence>
<dbReference type="RefSeq" id="WP_133565010.1">
    <property type="nucleotide sequence ID" value="NZ_SNZA01000007.1"/>
</dbReference>
<dbReference type="Proteomes" id="UP000295729">
    <property type="component" value="Unassembled WGS sequence"/>
</dbReference>
<evidence type="ECO:0000313" key="7">
    <source>
        <dbReference type="Proteomes" id="UP000295729"/>
    </source>
</evidence>
<dbReference type="OrthoDB" id="6619319at2"/>
<gene>
    <name evidence="6" type="ORF">C8D85_3412</name>
</gene>
<dbReference type="PANTHER" id="PTHR30146">
    <property type="entry name" value="LACI-RELATED TRANSCRIPTIONAL REPRESSOR"/>
    <property type="match status" value="1"/>
</dbReference>
<evidence type="ECO:0000313" key="6">
    <source>
        <dbReference type="EMBL" id="TDR05891.1"/>
    </source>
</evidence>
<dbReference type="SUPFAM" id="SSF47413">
    <property type="entry name" value="lambda repressor-like DNA-binding domains"/>
    <property type="match status" value="1"/>
</dbReference>
<organism evidence="6 7">
    <name type="scientific">Marinomonas communis</name>
    <dbReference type="NCBI Taxonomy" id="28254"/>
    <lineage>
        <taxon>Bacteria</taxon>
        <taxon>Pseudomonadati</taxon>
        <taxon>Pseudomonadota</taxon>
        <taxon>Gammaproteobacteria</taxon>
        <taxon>Oceanospirillales</taxon>
        <taxon>Oceanospirillaceae</taxon>
        <taxon>Marinomonas</taxon>
    </lineage>
</organism>
<dbReference type="Gene3D" id="3.40.50.2300">
    <property type="match status" value="2"/>
</dbReference>
<dbReference type="Gene3D" id="1.10.260.40">
    <property type="entry name" value="lambda repressor-like DNA-binding domains"/>
    <property type="match status" value="1"/>
</dbReference>
<dbReference type="GO" id="GO:0000976">
    <property type="term" value="F:transcription cis-regulatory region binding"/>
    <property type="evidence" value="ECO:0007669"/>
    <property type="project" value="TreeGrafter"/>
</dbReference>
<dbReference type="PROSITE" id="PS50932">
    <property type="entry name" value="HTH_LACI_2"/>
    <property type="match status" value="1"/>
</dbReference>
<evidence type="ECO:0000259" key="5">
    <source>
        <dbReference type="PROSITE" id="PS50932"/>
    </source>
</evidence>
<evidence type="ECO:0000256" key="3">
    <source>
        <dbReference type="ARBA" id="ARBA00023125"/>
    </source>
</evidence>
<dbReference type="EMBL" id="SNZA01000007">
    <property type="protein sequence ID" value="TDR05891.1"/>
    <property type="molecule type" value="Genomic_DNA"/>
</dbReference>
<dbReference type="Pfam" id="PF00532">
    <property type="entry name" value="Peripla_BP_1"/>
    <property type="match status" value="1"/>
</dbReference>
<dbReference type="InterPro" id="IPR028082">
    <property type="entry name" value="Peripla_BP_I"/>
</dbReference>
<proteinExistence type="predicted"/>
<accession>A0A4R6WXG5</accession>
<dbReference type="PANTHER" id="PTHR30146:SF148">
    <property type="entry name" value="HTH-TYPE TRANSCRIPTIONAL REPRESSOR PURR-RELATED"/>
    <property type="match status" value="1"/>
</dbReference>
<evidence type="ECO:0000256" key="1">
    <source>
        <dbReference type="ARBA" id="ARBA00022491"/>
    </source>
</evidence>
<name>A0A4R6WXG5_9GAMM</name>
<dbReference type="CDD" id="cd06289">
    <property type="entry name" value="PBP1_MalI-like"/>
    <property type="match status" value="1"/>
</dbReference>
<protein>
    <submittedName>
        <fullName evidence="6">LacI family transcriptional regulator</fullName>
    </submittedName>
</protein>
<dbReference type="InterPro" id="IPR010982">
    <property type="entry name" value="Lambda_DNA-bd_dom_sf"/>
</dbReference>
<dbReference type="SMART" id="SM00354">
    <property type="entry name" value="HTH_LACI"/>
    <property type="match status" value="1"/>
</dbReference>
<dbReference type="CDD" id="cd01392">
    <property type="entry name" value="HTH_LacI"/>
    <property type="match status" value="1"/>
</dbReference>
<keyword evidence="2" id="KW-0805">Transcription regulation</keyword>
<dbReference type="Pfam" id="PF00356">
    <property type="entry name" value="LacI"/>
    <property type="match status" value="1"/>
</dbReference>
<evidence type="ECO:0000256" key="2">
    <source>
        <dbReference type="ARBA" id="ARBA00023015"/>
    </source>
</evidence>
<dbReference type="InterPro" id="IPR001761">
    <property type="entry name" value="Peripla_BP/Lac1_sug-bd_dom"/>
</dbReference>
<dbReference type="InterPro" id="IPR000843">
    <property type="entry name" value="HTH_LacI"/>
</dbReference>
<keyword evidence="4" id="KW-0804">Transcription</keyword>
<keyword evidence="3" id="KW-0238">DNA-binding</keyword>
<dbReference type="AlphaFoldDB" id="A0A4R6WXG5"/>
<keyword evidence="1" id="KW-0678">Repressor</keyword>
<comment type="caution">
    <text evidence="6">The sequence shown here is derived from an EMBL/GenBank/DDBJ whole genome shotgun (WGS) entry which is preliminary data.</text>
</comment>